<proteinExistence type="inferred from homology"/>
<dbReference type="STRING" id="1789224.BFG52_05275"/>
<protein>
    <recommendedName>
        <fullName evidence="4 5">Malonate decarboxylase acyl carrier protein</fullName>
    </recommendedName>
    <alternativeName>
        <fullName evidence="4">Malonate decarboxylase subunit delta</fullName>
    </alternativeName>
</protein>
<dbReference type="OrthoDB" id="120290at2"/>
<evidence type="ECO:0000256" key="1">
    <source>
        <dbReference type="ARBA" id="ARBA00004496"/>
    </source>
</evidence>
<gene>
    <name evidence="4" type="primary">mdcC</name>
    <name evidence="7" type="ORF">BFG52_05275</name>
</gene>
<dbReference type="RefSeq" id="WP_067553349.1">
    <property type="nucleotide sequence ID" value="NZ_CP016895.1"/>
</dbReference>
<organism evidence="7 8">
    <name type="scientific">Acinetobacter larvae</name>
    <dbReference type="NCBI Taxonomy" id="1789224"/>
    <lineage>
        <taxon>Bacteria</taxon>
        <taxon>Pseudomonadati</taxon>
        <taxon>Pseudomonadota</taxon>
        <taxon>Gammaproteobacteria</taxon>
        <taxon>Moraxellales</taxon>
        <taxon>Moraxellaceae</taxon>
        <taxon>Acinetobacter</taxon>
    </lineage>
</organism>
<dbReference type="NCBIfam" id="NF002293">
    <property type="entry name" value="PRK01220.1"/>
    <property type="match status" value="1"/>
</dbReference>
<evidence type="ECO:0000313" key="8">
    <source>
        <dbReference type="Proteomes" id="UP000093391"/>
    </source>
</evidence>
<evidence type="ECO:0000256" key="2">
    <source>
        <dbReference type="ARBA" id="ARBA00022490"/>
    </source>
</evidence>
<dbReference type="KEGG" id="ala:BFG52_05275"/>
<keyword evidence="8" id="KW-1185">Reference proteome</keyword>
<keyword evidence="2 4" id="KW-0963">Cytoplasm</keyword>
<keyword evidence="3 4" id="KW-0597">Phosphoprotein</keyword>
<dbReference type="InterPro" id="IPR023439">
    <property type="entry name" value="Mal_deCO2ase/Cit_lyase_ACP"/>
</dbReference>
<dbReference type="EMBL" id="CP016895">
    <property type="protein sequence ID" value="AOA57820.1"/>
    <property type="molecule type" value="Genomic_DNA"/>
</dbReference>
<name>A0A1B2LY03_9GAMM</name>
<feature type="modified residue" description="O-(phosphoribosyl dephospho-coenzyme A)serine" evidence="4 6">
    <location>
        <position position="25"/>
    </location>
</feature>
<evidence type="ECO:0000256" key="4">
    <source>
        <dbReference type="HAMAP-Rule" id="MF_00710"/>
    </source>
</evidence>
<dbReference type="Pfam" id="PF06857">
    <property type="entry name" value="ACP"/>
    <property type="match status" value="1"/>
</dbReference>
<dbReference type="AlphaFoldDB" id="A0A1B2LY03"/>
<dbReference type="GO" id="GO:0005737">
    <property type="term" value="C:cytoplasm"/>
    <property type="evidence" value="ECO:0007669"/>
    <property type="project" value="UniProtKB-SubCell"/>
</dbReference>
<evidence type="ECO:0000256" key="6">
    <source>
        <dbReference type="PIRSR" id="PIRSR609662-50"/>
    </source>
</evidence>
<dbReference type="NCBIfam" id="TIGR03130">
    <property type="entry name" value="malonate_delta"/>
    <property type="match status" value="1"/>
</dbReference>
<comment type="function">
    <text evidence="4">Subunit of malonate decarboxylase, it is an acyl carrier protein to which acetyl and malonyl thioester residues are bound via a 2'-(5''-phosphoribosyl)-3'-dephospho-CoA prosthetic group and turn over during the catalytic mechanism.</text>
</comment>
<evidence type="ECO:0000313" key="7">
    <source>
        <dbReference type="EMBL" id="AOA57820.1"/>
    </source>
</evidence>
<dbReference type="HAMAP" id="MF_00710">
    <property type="entry name" value="Malonate_deCO2ase_dsu"/>
    <property type="match status" value="1"/>
</dbReference>
<comment type="subcellular location">
    <subcellularLocation>
        <location evidence="1 4">Cytoplasm</location>
    </subcellularLocation>
</comment>
<evidence type="ECO:0000256" key="3">
    <source>
        <dbReference type="ARBA" id="ARBA00022553"/>
    </source>
</evidence>
<dbReference type="Proteomes" id="UP000093391">
    <property type="component" value="Chromosome"/>
</dbReference>
<sequence length="98" mass="10847">METLHFEYPADGMVTRSAVVGCVGSGDLEVLVQPNPLDKTRIQVRTAIDGSAQRWQNLFERMFAVNLPPAVDIQIHDFGATPGVVRLRLEQALEEVQS</sequence>
<reference evidence="7 8" key="1">
    <citation type="submission" date="2016-08" db="EMBL/GenBank/DDBJ databases">
        <authorList>
            <person name="Seilhamer J.J."/>
        </authorList>
    </citation>
    <scope>NUCLEOTIDE SEQUENCE [LARGE SCALE GENOMIC DNA]</scope>
    <source>
        <strain evidence="7 8">BRTC-1</strain>
    </source>
</reference>
<dbReference type="InterPro" id="IPR009662">
    <property type="entry name" value="Malonate_deCO2ase_dsu"/>
</dbReference>
<evidence type="ECO:0000256" key="5">
    <source>
        <dbReference type="NCBIfam" id="TIGR03130"/>
    </source>
</evidence>
<accession>A0A1B2LY03</accession>
<dbReference type="GO" id="GO:0000036">
    <property type="term" value="F:acyl carrier activity"/>
    <property type="evidence" value="ECO:0007669"/>
    <property type="project" value="UniProtKB-UniRule"/>
</dbReference>
<comment type="PTM">
    <text evidence="4 6">Covalently binds the prosthetic group of malonate decarboxylase.</text>
</comment>
<comment type="similarity">
    <text evidence="4">Belongs to the MdcC family.</text>
</comment>